<evidence type="ECO:0000313" key="2">
    <source>
        <dbReference type="Proteomes" id="UP000187209"/>
    </source>
</evidence>
<dbReference type="Proteomes" id="UP000187209">
    <property type="component" value="Unassembled WGS sequence"/>
</dbReference>
<sequence>MGCCTSIKDISAEAFSIKPKLIRARKYKPPGLFTIPEVKLEYEDSRENFDSCVSKESTQDLVEYNLE</sequence>
<evidence type="ECO:0000313" key="1">
    <source>
        <dbReference type="EMBL" id="OMJ89945.1"/>
    </source>
</evidence>
<dbReference type="AlphaFoldDB" id="A0A1R2CLU9"/>
<name>A0A1R2CLU9_9CILI</name>
<dbReference type="EMBL" id="MPUH01000114">
    <property type="protein sequence ID" value="OMJ89945.1"/>
    <property type="molecule type" value="Genomic_DNA"/>
</dbReference>
<protein>
    <submittedName>
        <fullName evidence="1">Uncharacterized protein</fullName>
    </submittedName>
</protein>
<comment type="caution">
    <text evidence="1">The sequence shown here is derived from an EMBL/GenBank/DDBJ whole genome shotgun (WGS) entry which is preliminary data.</text>
</comment>
<accession>A0A1R2CLU9</accession>
<keyword evidence="2" id="KW-1185">Reference proteome</keyword>
<gene>
    <name evidence="1" type="ORF">SteCoe_7840</name>
</gene>
<organism evidence="1 2">
    <name type="scientific">Stentor coeruleus</name>
    <dbReference type="NCBI Taxonomy" id="5963"/>
    <lineage>
        <taxon>Eukaryota</taxon>
        <taxon>Sar</taxon>
        <taxon>Alveolata</taxon>
        <taxon>Ciliophora</taxon>
        <taxon>Postciliodesmatophora</taxon>
        <taxon>Heterotrichea</taxon>
        <taxon>Heterotrichida</taxon>
        <taxon>Stentoridae</taxon>
        <taxon>Stentor</taxon>
    </lineage>
</organism>
<reference evidence="1 2" key="1">
    <citation type="submission" date="2016-11" db="EMBL/GenBank/DDBJ databases">
        <title>The macronuclear genome of Stentor coeruleus: a giant cell with tiny introns.</title>
        <authorList>
            <person name="Slabodnick M."/>
            <person name="Ruby J.G."/>
            <person name="Reiff S.B."/>
            <person name="Swart E.C."/>
            <person name="Gosai S."/>
            <person name="Prabakaran S."/>
            <person name="Witkowska E."/>
            <person name="Larue G.E."/>
            <person name="Fisher S."/>
            <person name="Freeman R.M."/>
            <person name="Gunawardena J."/>
            <person name="Chu W."/>
            <person name="Stover N.A."/>
            <person name="Gregory B.D."/>
            <person name="Nowacki M."/>
            <person name="Derisi J."/>
            <person name="Roy S.W."/>
            <person name="Marshall W.F."/>
            <person name="Sood P."/>
        </authorList>
    </citation>
    <scope>NUCLEOTIDE SEQUENCE [LARGE SCALE GENOMIC DNA]</scope>
    <source>
        <strain evidence="1">WM001</strain>
    </source>
</reference>
<proteinExistence type="predicted"/>